<keyword evidence="16" id="KW-1185">Reference proteome</keyword>
<dbReference type="Gene3D" id="1.20.120.350">
    <property type="entry name" value="Voltage-gated potassium channels. Chain C"/>
    <property type="match status" value="1"/>
</dbReference>
<keyword evidence="7" id="KW-0630">Potassium</keyword>
<evidence type="ECO:0000256" key="13">
    <source>
        <dbReference type="SAM" id="SignalP"/>
    </source>
</evidence>
<proteinExistence type="predicted"/>
<dbReference type="GO" id="GO:0001508">
    <property type="term" value="P:action potential"/>
    <property type="evidence" value="ECO:0000318"/>
    <property type="project" value="GO_Central"/>
</dbReference>
<dbReference type="eggNOG" id="KOG1545">
    <property type="taxonomic scope" value="Eukaryota"/>
</dbReference>
<dbReference type="GO" id="GO:0008076">
    <property type="term" value="C:voltage-gated potassium channel complex"/>
    <property type="evidence" value="ECO:0000318"/>
    <property type="project" value="GO_Central"/>
</dbReference>
<dbReference type="AlphaFoldDB" id="A7T7Y0"/>
<reference evidence="15 16" key="1">
    <citation type="journal article" date="2007" name="Science">
        <title>Sea anemone genome reveals ancestral eumetazoan gene repertoire and genomic organization.</title>
        <authorList>
            <person name="Putnam N.H."/>
            <person name="Srivastava M."/>
            <person name="Hellsten U."/>
            <person name="Dirks B."/>
            <person name="Chapman J."/>
            <person name="Salamov A."/>
            <person name="Terry A."/>
            <person name="Shapiro H."/>
            <person name="Lindquist E."/>
            <person name="Kapitonov V.V."/>
            <person name="Jurka J."/>
            <person name="Genikhovich G."/>
            <person name="Grigoriev I.V."/>
            <person name="Lucas S.M."/>
            <person name="Steele R.E."/>
            <person name="Finnerty J.R."/>
            <person name="Technau U."/>
            <person name="Martindale M.Q."/>
            <person name="Rokhsar D.S."/>
        </authorList>
    </citation>
    <scope>NUCLEOTIDE SEQUENCE [LARGE SCALE GENOMIC DNA]</scope>
    <source>
        <strain evidence="16">CH2 X CH6</strain>
    </source>
</reference>
<feature type="transmembrane region" description="Helical" evidence="12">
    <location>
        <begin position="135"/>
        <end position="154"/>
    </location>
</feature>
<dbReference type="InterPro" id="IPR027359">
    <property type="entry name" value="Volt_channel_dom_sf"/>
</dbReference>
<feature type="transmembrane region" description="Helical" evidence="12">
    <location>
        <begin position="33"/>
        <end position="51"/>
    </location>
</feature>
<dbReference type="KEGG" id="nve:5498275"/>
<dbReference type="InterPro" id="IPR028325">
    <property type="entry name" value="VG_K_chnl"/>
</dbReference>
<name>A7T7Y0_NEMVE</name>
<dbReference type="GO" id="GO:0005251">
    <property type="term" value="F:delayed rectifier potassium channel activity"/>
    <property type="evidence" value="ECO:0000318"/>
    <property type="project" value="GO_Central"/>
</dbReference>
<dbReference type="PRINTS" id="PR00169">
    <property type="entry name" value="KCHANNEL"/>
</dbReference>
<dbReference type="HOGENOM" id="CLU_1691187_0_0_1"/>
<feature type="chain" id="PRO_5013197893" description="Ion transport domain-containing protein" evidence="13">
    <location>
        <begin position="16"/>
        <end position="156"/>
    </location>
</feature>
<dbReference type="Proteomes" id="UP000001593">
    <property type="component" value="Unassembled WGS sequence"/>
</dbReference>
<organism evidence="15 16">
    <name type="scientific">Nematostella vectensis</name>
    <name type="common">Starlet sea anemone</name>
    <dbReference type="NCBI Taxonomy" id="45351"/>
    <lineage>
        <taxon>Eukaryota</taxon>
        <taxon>Metazoa</taxon>
        <taxon>Cnidaria</taxon>
        <taxon>Anthozoa</taxon>
        <taxon>Hexacorallia</taxon>
        <taxon>Actiniaria</taxon>
        <taxon>Edwardsiidae</taxon>
        <taxon>Nematostella</taxon>
    </lineage>
</organism>
<dbReference type="SUPFAM" id="SSF81324">
    <property type="entry name" value="Voltage-gated potassium channels"/>
    <property type="match status" value="1"/>
</dbReference>
<protein>
    <recommendedName>
        <fullName evidence="14">Ion transport domain-containing protein</fullName>
    </recommendedName>
</protein>
<keyword evidence="10 12" id="KW-0472">Membrane</keyword>
<dbReference type="PhylomeDB" id="A7T7Y0"/>
<dbReference type="Pfam" id="PF00520">
    <property type="entry name" value="Ion_trans"/>
    <property type="match status" value="1"/>
</dbReference>
<evidence type="ECO:0000313" key="15">
    <source>
        <dbReference type="EMBL" id="EDO27914.1"/>
    </source>
</evidence>
<keyword evidence="5" id="KW-0631">Potassium channel</keyword>
<sequence length="156" mass="17732">MFGISLGFIIVSVVAYCVQTIPEIKDHHPQVNVSLTILELICGIWFTLEFGIRAVASPSKREFALSFENWLDFIAILPLFVRLAQGWEDYPADRPSDSYHYLASLRLFRLVRFFKVNLGFQILKQTIIASSRELLLLLLLLLIPVVIGASFAFISE</sequence>
<dbReference type="PANTHER" id="PTHR11537">
    <property type="entry name" value="VOLTAGE-GATED POTASSIUM CHANNEL"/>
    <property type="match status" value="1"/>
</dbReference>
<keyword evidence="8 12" id="KW-1133">Transmembrane helix</keyword>
<keyword evidence="13" id="KW-0732">Signal</keyword>
<keyword evidence="6" id="KW-0851">Voltage-gated channel</keyword>
<evidence type="ECO:0000256" key="2">
    <source>
        <dbReference type="ARBA" id="ARBA00022448"/>
    </source>
</evidence>
<evidence type="ECO:0000256" key="9">
    <source>
        <dbReference type="ARBA" id="ARBA00023065"/>
    </source>
</evidence>
<evidence type="ECO:0000256" key="3">
    <source>
        <dbReference type="ARBA" id="ARBA00022538"/>
    </source>
</evidence>
<dbReference type="InterPro" id="IPR005821">
    <property type="entry name" value="Ion_trans_dom"/>
</dbReference>
<feature type="signal peptide" evidence="13">
    <location>
        <begin position="1"/>
        <end position="15"/>
    </location>
</feature>
<feature type="non-terminal residue" evidence="15">
    <location>
        <position position="156"/>
    </location>
</feature>
<evidence type="ECO:0000259" key="14">
    <source>
        <dbReference type="Pfam" id="PF00520"/>
    </source>
</evidence>
<dbReference type="GO" id="GO:0071805">
    <property type="term" value="P:potassium ion transmembrane transport"/>
    <property type="evidence" value="ECO:0000318"/>
    <property type="project" value="GO_Central"/>
</dbReference>
<evidence type="ECO:0000256" key="11">
    <source>
        <dbReference type="ARBA" id="ARBA00023303"/>
    </source>
</evidence>
<keyword evidence="2" id="KW-0813">Transport</keyword>
<keyword evidence="9" id="KW-0406">Ion transport</keyword>
<evidence type="ECO:0000256" key="10">
    <source>
        <dbReference type="ARBA" id="ARBA00023136"/>
    </source>
</evidence>
<accession>A7T7Y0</accession>
<evidence type="ECO:0000256" key="5">
    <source>
        <dbReference type="ARBA" id="ARBA00022826"/>
    </source>
</evidence>
<evidence type="ECO:0000313" key="16">
    <source>
        <dbReference type="Proteomes" id="UP000001593"/>
    </source>
</evidence>
<dbReference type="STRING" id="45351.A7T7Y0"/>
<dbReference type="GO" id="GO:0016020">
    <property type="term" value="C:membrane"/>
    <property type="evidence" value="ECO:0000318"/>
    <property type="project" value="GO_Central"/>
</dbReference>
<comment type="subcellular location">
    <subcellularLocation>
        <location evidence="1">Membrane</location>
        <topology evidence="1">Multi-pass membrane protein</topology>
    </subcellularLocation>
</comment>
<evidence type="ECO:0000256" key="7">
    <source>
        <dbReference type="ARBA" id="ARBA00022958"/>
    </source>
</evidence>
<dbReference type="EMBL" id="DS472387">
    <property type="protein sequence ID" value="EDO27914.1"/>
    <property type="molecule type" value="Genomic_DNA"/>
</dbReference>
<evidence type="ECO:0000256" key="12">
    <source>
        <dbReference type="SAM" id="Phobius"/>
    </source>
</evidence>
<keyword evidence="11" id="KW-0407">Ion channel</keyword>
<gene>
    <name evidence="15" type="ORF">NEMVEDRAFT_v1g149509</name>
</gene>
<evidence type="ECO:0000256" key="1">
    <source>
        <dbReference type="ARBA" id="ARBA00004141"/>
    </source>
</evidence>
<keyword evidence="3" id="KW-0633">Potassium transport</keyword>
<evidence type="ECO:0000256" key="4">
    <source>
        <dbReference type="ARBA" id="ARBA00022692"/>
    </source>
</evidence>
<keyword evidence="4 12" id="KW-0812">Transmembrane</keyword>
<dbReference type="InParanoid" id="A7T7Y0"/>
<feature type="domain" description="Ion transport" evidence="14">
    <location>
        <begin position="5"/>
        <end position="152"/>
    </location>
</feature>
<evidence type="ECO:0000256" key="6">
    <source>
        <dbReference type="ARBA" id="ARBA00022882"/>
    </source>
</evidence>
<evidence type="ECO:0000256" key="8">
    <source>
        <dbReference type="ARBA" id="ARBA00022989"/>
    </source>
</evidence>
<dbReference type="PANTHER" id="PTHR11537:SF252">
    <property type="entry name" value="POTASSIUM VOLTAGE-GATED CHANNEL PROTEIN SHAW"/>
    <property type="match status" value="1"/>
</dbReference>